<keyword evidence="3" id="KW-0812">Transmembrane</keyword>
<dbReference type="NCBIfam" id="TIGR03696">
    <property type="entry name" value="Rhs_assc_core"/>
    <property type="match status" value="1"/>
</dbReference>
<dbReference type="RefSeq" id="WP_359776170.1">
    <property type="nucleotide sequence ID" value="NZ_JBEYRR010000003.1"/>
</dbReference>
<organism evidence="7 8">
    <name type="scientific">Streptomyces huasconensis</name>
    <dbReference type="NCBI Taxonomy" id="1854574"/>
    <lineage>
        <taxon>Bacteria</taxon>
        <taxon>Bacillati</taxon>
        <taxon>Actinomycetota</taxon>
        <taxon>Actinomycetes</taxon>
        <taxon>Kitasatosporales</taxon>
        <taxon>Streptomycetaceae</taxon>
        <taxon>Streptomyces</taxon>
    </lineage>
</organism>
<dbReference type="PANTHER" id="PTHR32305:SF15">
    <property type="entry name" value="PROTEIN RHSA-RELATED"/>
    <property type="match status" value="1"/>
</dbReference>
<dbReference type="InterPro" id="IPR056823">
    <property type="entry name" value="TEN-like_YD-shell"/>
</dbReference>
<evidence type="ECO:0000259" key="4">
    <source>
        <dbReference type="Pfam" id="PF20148"/>
    </source>
</evidence>
<dbReference type="Pfam" id="PF25023">
    <property type="entry name" value="TEN_YD-shell"/>
    <property type="match status" value="2"/>
</dbReference>
<feature type="region of interest" description="Disordered" evidence="2">
    <location>
        <begin position="1410"/>
        <end position="1432"/>
    </location>
</feature>
<evidence type="ECO:0000256" key="3">
    <source>
        <dbReference type="SAM" id="Phobius"/>
    </source>
</evidence>
<feature type="domain" description="Teneurin-like YD-shell" evidence="6">
    <location>
        <begin position="569"/>
        <end position="748"/>
    </location>
</feature>
<dbReference type="EMBL" id="JBEYRS010000001">
    <property type="protein sequence ID" value="MEW2361239.1"/>
    <property type="molecule type" value="Genomic_DNA"/>
</dbReference>
<dbReference type="PANTHER" id="PTHR32305">
    <property type="match status" value="1"/>
</dbReference>
<dbReference type="InterPro" id="IPR022385">
    <property type="entry name" value="Rhs_assc_core"/>
</dbReference>
<dbReference type="Pfam" id="PF05593">
    <property type="entry name" value="RHS_repeat"/>
    <property type="match status" value="4"/>
</dbReference>
<feature type="transmembrane region" description="Helical" evidence="3">
    <location>
        <begin position="249"/>
        <end position="279"/>
    </location>
</feature>
<comment type="caution">
    <text evidence="7">The sequence shown here is derived from an EMBL/GenBank/DDBJ whole genome shotgun (WGS) entry which is preliminary data.</text>
</comment>
<feature type="domain" description="Teneurin-like YD-shell" evidence="6">
    <location>
        <begin position="884"/>
        <end position="1019"/>
    </location>
</feature>
<sequence length="1558" mass="172392">MGGHRPKDWHVLDLERDPTPGDPDRVRKLAKDLHDFSDDVGKVLRDIKGMAGEDAILRWAGKTADAFTEKFEKAPEKLKKLKKSYGMAGDALAAYWPELERAQALADKALVKGREAQADLSSAKSRLSSADSWVEKAGKEADKYKDGGSKSKDVPKPDEDKVRAATRNAASAEKAQKSAQGDVDAAKSALEAAKKMAADARKMREEAAGTAKRKIDEASDAGIRNRKWWEEIGDWVSDNWDTIVEICKVVVAVVGIIAIIIGGPILAAIVIVAGAIVLADTLNKYRKGQAGLMDVAFAALDCVPGGKGITTAAKLGKGLKGMAKGLRHGGAKGLRQGAKDLFGKSKPYKGRCRGGDPIDMVTGEMLMTDADLELPGILPLVVRRTHISSYRWGRWFGESWVSTLDQRLELDDQGAVFAAEDGMLLTYPVPEAGAEVMPLAGPQWPLTWDGSPEGEICVVDPETGDTRHFAPTSAALRQDMEGQAFTLPLMAISERNGHRIDFEYDAAGAPVAIRHSGGYHVAVDTDGARVTALRLLTTGEATASTTVRRYGYGPEGHLESIYNSAPRPYRLTYDRHARITSWTDRNGGWYRYSYDDRHRVTAGVGADGYLSCELAYDDENRVNTYTNSLGGRTTYRYNERLQLTSMTDPLGHTTHREWDERNRLTAWTDPLGRTTRQVFDDRGNLREVTRPDGATTRADYDDLGLPVLIVEPDGATWRYAYDGKGNRLSAVDPADAVTTYAYDSAGRPLAVTNALGEVRRMETDLAGLPVSMTDPLGQVTTARRDAFGRVVAVSDALRRTDRFGWTPEGKPAWRTYPDGSREAWEWDGEGNLVGHTARNGAVTSYTFTHFHQPASRSTPDGRRYDFRYDTEVNLTSVVGADGRTWDYEYDEAGRLVGECDFNDRVLSYFHDAAGQLSSWTKGTGERVTLSRDVLGRPVEFRSDDDVSTYTYDLGGSLLRAANRDTTVERTYDAAGRTIAETVNGRTTTYAYDALGRRTSRRTPTGIESTWTYDAMSRPETLWAAGHEVRFTFDAAHRETARTLGGDVTLTQSWDGNGRLAAQSLSRWEDGPDAGQRLLQQREYTYAADGTLRGIDELAGGSRRFGVDSTGRLTAVHAQGWAERYAYDRAGNLVRAETPATEEGGEEREFSGTLLGRAGRTRYRYDGHGRLIRAVRRLLNGQKRVSTYTWNSDDRLVGVVTPDGMRWRYQYDPDGRRTKKQRLAEDGGVLAETSFVWDGTRLCEQIDSDGRVTTWDYEPGTYRPLAQVVADRTGGDEETDARFFAIVTDLVGAPAELVSAEGRIAWRRRFLAWGGAVHTRADDPTEARAGGPGTDDDWDVECPLRFPGQYADAETGWNYNYFRYYDPQTARYASPDPLGLAPDPNNYAYVANPTIFFDPLGLIRVRGAGGRWERDANSPPQAHSRDTEYPGSYRQSTHDAMAAQWTDEGIAQGGTPMRPTGRVDSHGQPIMERIPRSELTWRNSAGEHIPSSQLTYEHLHPVVDHWNEIGYRSDRATRNDFYHDPANMEPMTRSENSRGGALMDATYRQDVDPTTYSCS</sequence>
<feature type="compositionally biased region" description="Low complexity" evidence="2">
    <location>
        <begin position="169"/>
        <end position="183"/>
    </location>
</feature>
<feature type="domain" description="Putative T7SS secretion signal" evidence="5">
    <location>
        <begin position="21"/>
        <end position="220"/>
    </location>
</feature>
<dbReference type="Proteomes" id="UP001553843">
    <property type="component" value="Unassembled WGS sequence"/>
</dbReference>
<keyword evidence="1" id="KW-0677">Repeat</keyword>
<keyword evidence="8" id="KW-1185">Reference proteome</keyword>
<evidence type="ECO:0000259" key="6">
    <source>
        <dbReference type="Pfam" id="PF25023"/>
    </source>
</evidence>
<dbReference type="InterPro" id="IPR045351">
    <property type="entry name" value="DUF6531"/>
</dbReference>
<keyword evidence="3" id="KW-0472">Membrane</keyword>
<dbReference type="Pfam" id="PF21725">
    <property type="entry name" value="T7SS_signal"/>
    <property type="match status" value="1"/>
</dbReference>
<dbReference type="InterPro" id="IPR049082">
    <property type="entry name" value="T7SS_signal"/>
</dbReference>
<dbReference type="InterPro" id="IPR006530">
    <property type="entry name" value="YD"/>
</dbReference>
<feature type="region of interest" description="Disordered" evidence="2">
    <location>
        <begin position="138"/>
        <end position="183"/>
    </location>
</feature>
<accession>A0ABV3LP43</accession>
<dbReference type="Pfam" id="PF20148">
    <property type="entry name" value="DUF6531"/>
    <property type="match status" value="1"/>
</dbReference>
<reference evidence="7 8" key="1">
    <citation type="submission" date="2024-06" db="EMBL/GenBank/DDBJ databases">
        <title>The Natural Products Discovery Center: Release of the First 8490 Sequenced Strains for Exploring Actinobacteria Biosynthetic Diversity.</title>
        <authorList>
            <person name="Kalkreuter E."/>
            <person name="Kautsar S.A."/>
            <person name="Yang D."/>
            <person name="Bader C.D."/>
            <person name="Teijaro C.N."/>
            <person name="Fluegel L."/>
            <person name="Davis C.M."/>
            <person name="Simpson J.R."/>
            <person name="Lauterbach L."/>
            <person name="Steele A.D."/>
            <person name="Gui C."/>
            <person name="Meng S."/>
            <person name="Li G."/>
            <person name="Viehrig K."/>
            <person name="Ye F."/>
            <person name="Su P."/>
            <person name="Kiefer A.F."/>
            <person name="Nichols A."/>
            <person name="Cepeda A.J."/>
            <person name="Yan W."/>
            <person name="Fan B."/>
            <person name="Jiang Y."/>
            <person name="Adhikari A."/>
            <person name="Zheng C.-J."/>
            <person name="Schuster L."/>
            <person name="Cowan T.M."/>
            <person name="Smanski M.J."/>
            <person name="Chevrette M.G."/>
            <person name="De Carvalho L.P.S."/>
            <person name="Shen B."/>
        </authorList>
    </citation>
    <scope>NUCLEOTIDE SEQUENCE [LARGE SCALE GENOMIC DNA]</scope>
    <source>
        <strain evidence="7 8">NPDC047833</strain>
    </source>
</reference>
<evidence type="ECO:0000256" key="2">
    <source>
        <dbReference type="SAM" id="MobiDB-lite"/>
    </source>
</evidence>
<dbReference type="InterPro" id="IPR031325">
    <property type="entry name" value="RHS_repeat"/>
</dbReference>
<dbReference type="Gene3D" id="2.180.10.10">
    <property type="entry name" value="RHS repeat-associated core"/>
    <property type="match status" value="3"/>
</dbReference>
<evidence type="ECO:0000313" key="7">
    <source>
        <dbReference type="EMBL" id="MEW2361239.1"/>
    </source>
</evidence>
<dbReference type="NCBIfam" id="TIGR01643">
    <property type="entry name" value="YD_repeat_2x"/>
    <property type="match status" value="10"/>
</dbReference>
<proteinExistence type="predicted"/>
<evidence type="ECO:0000313" key="8">
    <source>
        <dbReference type="Proteomes" id="UP001553843"/>
    </source>
</evidence>
<protein>
    <submittedName>
        <fullName evidence="7">DUF6531 domain-containing protein</fullName>
    </submittedName>
</protein>
<feature type="region of interest" description="Disordered" evidence="2">
    <location>
        <begin position="1"/>
        <end position="24"/>
    </location>
</feature>
<dbReference type="InterPro" id="IPR050708">
    <property type="entry name" value="T6SS_VgrG/RHS"/>
</dbReference>
<keyword evidence="3" id="KW-1133">Transmembrane helix</keyword>
<evidence type="ECO:0000259" key="5">
    <source>
        <dbReference type="Pfam" id="PF21725"/>
    </source>
</evidence>
<feature type="compositionally biased region" description="Basic and acidic residues" evidence="2">
    <location>
        <begin position="138"/>
        <end position="163"/>
    </location>
</feature>
<evidence type="ECO:0000256" key="1">
    <source>
        <dbReference type="ARBA" id="ARBA00022737"/>
    </source>
</evidence>
<name>A0ABV3LP43_9ACTN</name>
<feature type="domain" description="DUF6531" evidence="4">
    <location>
        <begin position="355"/>
        <end position="427"/>
    </location>
</feature>
<dbReference type="SUPFAM" id="SSF50960">
    <property type="entry name" value="TolB, C-terminal domain"/>
    <property type="match status" value="1"/>
</dbReference>
<gene>
    <name evidence="7" type="ORF">AB0887_04585</name>
</gene>